<dbReference type="Proteomes" id="UP000054538">
    <property type="component" value="Unassembled WGS sequence"/>
</dbReference>
<evidence type="ECO:0000256" key="1">
    <source>
        <dbReference type="SAM" id="MobiDB-lite"/>
    </source>
</evidence>
<accession>A0A0D0EC56</accession>
<evidence type="ECO:0000313" key="2">
    <source>
        <dbReference type="EMBL" id="KIK98785.1"/>
    </source>
</evidence>
<proteinExistence type="predicted"/>
<feature type="region of interest" description="Disordered" evidence="1">
    <location>
        <begin position="1"/>
        <end position="22"/>
    </location>
</feature>
<evidence type="ECO:0000313" key="3">
    <source>
        <dbReference type="Proteomes" id="UP000054538"/>
    </source>
</evidence>
<protein>
    <submittedName>
        <fullName evidence="2">Unplaced genomic scaffold scaffold_59, whole genome shotgun sequence</fullName>
    </submittedName>
</protein>
<dbReference type="EMBL" id="KN824881">
    <property type="protein sequence ID" value="KIK98785.1"/>
    <property type="molecule type" value="Genomic_DNA"/>
</dbReference>
<sequence>MGSDCVPPPYTPSLPSPSYSSDLLPGEQTVDYGRRPSPQHLTGVYRRITDALTLIIRDQRPGNVHPIFDRVVQGDLRLKSTDELTSVTLKLEGLLVVEKLGISITTTLCSVTYTMWSAAQGWPCPQTAMPFTFTMPLTFHDGGRTRNLPPTLQASERHEPHGACSYSLTVELSRPRQFLPSLRRSETVKVPFIYYPRSRPHMPILPGDLPFMTTVKSSPEEWHQIMCTVDVSQASTLDPVQCLLFIPSVQVYALSDTIPFHLQIRGSPASLVPFLERSKAGGVTVRVYLLRQTGVIMHKEDVTWSHVLGEGRMEPSQPLPSTHQTFQLRSLDEGLDSLDWDGVLRCGDSDHTVASFTTSQIYVKDLVVLSITRREGPPLSVNHFHPIRIVTDPWSNEMIYR</sequence>
<dbReference type="STRING" id="930991.A0A0D0EC56"/>
<reference evidence="3" key="2">
    <citation type="submission" date="2015-01" db="EMBL/GenBank/DDBJ databases">
        <title>Evolutionary Origins and Diversification of the Mycorrhizal Mutualists.</title>
        <authorList>
            <consortium name="DOE Joint Genome Institute"/>
            <consortium name="Mycorrhizal Genomics Consortium"/>
            <person name="Kohler A."/>
            <person name="Kuo A."/>
            <person name="Nagy L.G."/>
            <person name="Floudas D."/>
            <person name="Copeland A."/>
            <person name="Barry K.W."/>
            <person name="Cichocki N."/>
            <person name="Veneault-Fourrey C."/>
            <person name="LaButti K."/>
            <person name="Lindquist E.A."/>
            <person name="Lipzen A."/>
            <person name="Lundell T."/>
            <person name="Morin E."/>
            <person name="Murat C."/>
            <person name="Riley R."/>
            <person name="Ohm R."/>
            <person name="Sun H."/>
            <person name="Tunlid A."/>
            <person name="Henrissat B."/>
            <person name="Grigoriev I.V."/>
            <person name="Hibbett D.S."/>
            <person name="Martin F."/>
        </authorList>
    </citation>
    <scope>NUCLEOTIDE SEQUENCE [LARGE SCALE GENOMIC DNA]</scope>
    <source>
        <strain evidence="3">Ve08.2h10</strain>
    </source>
</reference>
<dbReference type="OrthoDB" id="3252135at2759"/>
<name>A0A0D0EC56_9AGAM</name>
<feature type="compositionally biased region" description="Pro residues" evidence="1">
    <location>
        <begin position="1"/>
        <end position="15"/>
    </location>
</feature>
<keyword evidence="3" id="KW-1185">Reference proteome</keyword>
<organism evidence="2 3">
    <name type="scientific">Paxillus rubicundulus Ve08.2h10</name>
    <dbReference type="NCBI Taxonomy" id="930991"/>
    <lineage>
        <taxon>Eukaryota</taxon>
        <taxon>Fungi</taxon>
        <taxon>Dikarya</taxon>
        <taxon>Basidiomycota</taxon>
        <taxon>Agaricomycotina</taxon>
        <taxon>Agaricomycetes</taxon>
        <taxon>Agaricomycetidae</taxon>
        <taxon>Boletales</taxon>
        <taxon>Paxilineae</taxon>
        <taxon>Paxillaceae</taxon>
        <taxon>Paxillus</taxon>
    </lineage>
</organism>
<gene>
    <name evidence="2" type="ORF">PAXRUDRAFT_133498</name>
</gene>
<dbReference type="HOGENOM" id="CLU_049916_0_0_1"/>
<dbReference type="InParanoid" id="A0A0D0EC56"/>
<dbReference type="AlphaFoldDB" id="A0A0D0EC56"/>
<reference evidence="2 3" key="1">
    <citation type="submission" date="2014-04" db="EMBL/GenBank/DDBJ databases">
        <authorList>
            <consortium name="DOE Joint Genome Institute"/>
            <person name="Kuo A."/>
            <person name="Kohler A."/>
            <person name="Jargeat P."/>
            <person name="Nagy L.G."/>
            <person name="Floudas D."/>
            <person name="Copeland A."/>
            <person name="Barry K.W."/>
            <person name="Cichocki N."/>
            <person name="Veneault-Fourrey C."/>
            <person name="LaButti K."/>
            <person name="Lindquist E.A."/>
            <person name="Lipzen A."/>
            <person name="Lundell T."/>
            <person name="Morin E."/>
            <person name="Murat C."/>
            <person name="Sun H."/>
            <person name="Tunlid A."/>
            <person name="Henrissat B."/>
            <person name="Grigoriev I.V."/>
            <person name="Hibbett D.S."/>
            <person name="Martin F."/>
            <person name="Nordberg H.P."/>
            <person name="Cantor M.N."/>
            <person name="Hua S.X."/>
        </authorList>
    </citation>
    <scope>NUCLEOTIDE SEQUENCE [LARGE SCALE GENOMIC DNA]</scope>
    <source>
        <strain evidence="2 3">Ve08.2h10</strain>
    </source>
</reference>